<organism evidence="4 5">
    <name type="scientific">Ulvibacter antarcticus</name>
    <dbReference type="NCBI Taxonomy" id="442714"/>
    <lineage>
        <taxon>Bacteria</taxon>
        <taxon>Pseudomonadati</taxon>
        <taxon>Bacteroidota</taxon>
        <taxon>Flavobacteriia</taxon>
        <taxon>Flavobacteriales</taxon>
        <taxon>Flavobacteriaceae</taxon>
        <taxon>Ulvibacter</taxon>
    </lineage>
</organism>
<comment type="caution">
    <text evidence="4">The sequence shown here is derived from an EMBL/GenBank/DDBJ whole genome shotgun (WGS) entry which is preliminary data.</text>
</comment>
<dbReference type="Pfam" id="PF13181">
    <property type="entry name" value="TPR_8"/>
    <property type="match status" value="1"/>
</dbReference>
<dbReference type="InterPro" id="IPR011990">
    <property type="entry name" value="TPR-like_helical_dom_sf"/>
</dbReference>
<dbReference type="PANTHER" id="PTHR45586:SF1">
    <property type="entry name" value="LIPOPOLYSACCHARIDE ASSEMBLY PROTEIN B"/>
    <property type="match status" value="1"/>
</dbReference>
<dbReference type="PROSITE" id="PS50005">
    <property type="entry name" value="TPR"/>
    <property type="match status" value="1"/>
</dbReference>
<name>A0A3L9Z0A4_9FLAO</name>
<dbReference type="EMBL" id="REFC01000011">
    <property type="protein sequence ID" value="RMA65944.1"/>
    <property type="molecule type" value="Genomic_DNA"/>
</dbReference>
<dbReference type="SMART" id="SM00028">
    <property type="entry name" value="TPR"/>
    <property type="match status" value="5"/>
</dbReference>
<dbReference type="PROSITE" id="PS50293">
    <property type="entry name" value="TPR_REGION"/>
    <property type="match status" value="1"/>
</dbReference>
<evidence type="ECO:0000313" key="5">
    <source>
        <dbReference type="Proteomes" id="UP000271339"/>
    </source>
</evidence>
<dbReference type="RefSeq" id="WP_121905966.1">
    <property type="nucleotide sequence ID" value="NZ_REFC01000011.1"/>
</dbReference>
<evidence type="ECO:0000256" key="3">
    <source>
        <dbReference type="PROSITE-ProRule" id="PRU00339"/>
    </source>
</evidence>
<dbReference type="PANTHER" id="PTHR45586">
    <property type="entry name" value="TPR REPEAT-CONTAINING PROTEIN PA4667"/>
    <property type="match status" value="1"/>
</dbReference>
<evidence type="ECO:0000313" key="4">
    <source>
        <dbReference type="EMBL" id="RMA65944.1"/>
    </source>
</evidence>
<dbReference type="SUPFAM" id="SSF48452">
    <property type="entry name" value="TPR-like"/>
    <property type="match status" value="1"/>
</dbReference>
<keyword evidence="1" id="KW-0677">Repeat</keyword>
<feature type="repeat" description="TPR" evidence="3">
    <location>
        <begin position="317"/>
        <end position="350"/>
    </location>
</feature>
<sequence>MGRINLHILLFFFGILFFPKLLNAQEIEGPTDDLGDVSDAFQENFFEALKQKGIENYELALEALTKAERAAKDDPKLKAVLFFEMGKNEVELKKFDDAEENFKKVLISEGDKIEVLEALYDLYYQEKDYVSAIPLVIKLTKFDNDYKEDLANLYSRTEQFEKAIEVLDELDESLGESDYRDALRTQIYRRTGNASGQIDKLEEKIDSNPKNEQDYLNLIYLYSEEGNTVKAFETAKTLLKNNPKSELVHLALYKFYLDEGNVKESMNSMKKVFASEKIDKPGKYKVLGDFIKFVTENPDYEQELSGVVSLFANENDGGVYEKLGDYYVTKGRKEEALILYEQGIEKDGDNFSLLKNTLLLQIDFKKFNEAANLSEAALEIFPAQPIIYLLNGVANNGLQKADPAIESLEMGLDYLLDDSNMERDFYKQLSIAYTSKGDTSQANKYAQKALDVKDSN</sequence>
<accession>A0A3L9Z0A4</accession>
<dbReference type="InterPro" id="IPR051012">
    <property type="entry name" value="CellSynth/LPSAsmb/PSIAsmb"/>
</dbReference>
<protein>
    <submittedName>
        <fullName evidence="4">Tetratricopeptide repeat protein</fullName>
    </submittedName>
</protein>
<reference evidence="4 5" key="1">
    <citation type="submission" date="2018-10" db="EMBL/GenBank/DDBJ databases">
        <title>Genomic Encyclopedia of Archaeal and Bacterial Type Strains, Phase II (KMG-II): from individual species to whole genera.</title>
        <authorList>
            <person name="Goeker M."/>
        </authorList>
    </citation>
    <scope>NUCLEOTIDE SEQUENCE [LARGE SCALE GENOMIC DNA]</scope>
    <source>
        <strain evidence="4 5">DSM 23424</strain>
    </source>
</reference>
<keyword evidence="5" id="KW-1185">Reference proteome</keyword>
<dbReference type="InterPro" id="IPR019734">
    <property type="entry name" value="TPR_rpt"/>
</dbReference>
<dbReference type="AlphaFoldDB" id="A0A3L9Z0A4"/>
<evidence type="ECO:0000256" key="2">
    <source>
        <dbReference type="ARBA" id="ARBA00022803"/>
    </source>
</evidence>
<dbReference type="OrthoDB" id="1465784at2"/>
<proteinExistence type="predicted"/>
<evidence type="ECO:0000256" key="1">
    <source>
        <dbReference type="ARBA" id="ARBA00022737"/>
    </source>
</evidence>
<dbReference type="Gene3D" id="1.25.40.10">
    <property type="entry name" value="Tetratricopeptide repeat domain"/>
    <property type="match status" value="3"/>
</dbReference>
<gene>
    <name evidence="4" type="ORF">BXY75_0360</name>
</gene>
<keyword evidence="2 3" id="KW-0802">TPR repeat</keyword>
<dbReference type="SUPFAM" id="SSF81901">
    <property type="entry name" value="HCP-like"/>
    <property type="match status" value="1"/>
</dbReference>
<dbReference type="Proteomes" id="UP000271339">
    <property type="component" value="Unassembled WGS sequence"/>
</dbReference>